<accession>A0A2N5XNA4</accession>
<dbReference type="InterPro" id="IPR015168">
    <property type="entry name" value="SsuA/THI5"/>
</dbReference>
<keyword evidence="1" id="KW-0732">Signal</keyword>
<dbReference type="PANTHER" id="PTHR31528:SF3">
    <property type="entry name" value="THIAMINE BIOSYNTHESIS PROTEIN HI_0357-RELATED"/>
    <property type="match status" value="1"/>
</dbReference>
<keyword evidence="4" id="KW-1185">Reference proteome</keyword>
<dbReference type="RefSeq" id="WP_101535225.1">
    <property type="nucleotide sequence ID" value="NZ_PKUQ01000042.1"/>
</dbReference>
<name>A0A2N5XNA4_9HYPH</name>
<sequence length="312" mass="33959">MKTFIAALMLAAAITPAAAETKLSIMLDWFINPDHGPIIVAQQRGYFKEAGLDVEIIAPADPSDPPKMAAAGQVDLAVSYQPQLYLQHKEGLPVVRVGTLVNSPLYCVMVDADGPIKSLADLKGKRIGFSVPGIEEALMHRMLRTNGVEPTQVEQINVNFALTSALAAGKVDATSGAFRNFELHQMKAVGRTGKCFNPEDHGVPVYEELIYEASATRETYDDIKLFLDATARATADIRNDPEGTWEQFKTYAAELDDTLNHSAWFDTYPKFATDPVTLDKAGYEAFGAYLTEVGMLSSAPELQSIARDLGAK</sequence>
<gene>
    <name evidence="3" type="ORF">C0081_17970</name>
</gene>
<comment type="caution">
    <text evidence="3">The sequence shown here is derived from an EMBL/GenBank/DDBJ whole genome shotgun (WGS) entry which is preliminary data.</text>
</comment>
<evidence type="ECO:0000256" key="1">
    <source>
        <dbReference type="SAM" id="SignalP"/>
    </source>
</evidence>
<protein>
    <submittedName>
        <fullName evidence="3">ABC transporter ATP-binding protein</fullName>
    </submittedName>
</protein>
<feature type="domain" description="SsuA/THI5-like" evidence="2">
    <location>
        <begin position="32"/>
        <end position="242"/>
    </location>
</feature>
<proteinExistence type="predicted"/>
<dbReference type="GO" id="GO:0005524">
    <property type="term" value="F:ATP binding"/>
    <property type="evidence" value="ECO:0007669"/>
    <property type="project" value="UniProtKB-KW"/>
</dbReference>
<keyword evidence="3" id="KW-0547">Nucleotide-binding</keyword>
<dbReference type="PANTHER" id="PTHR31528">
    <property type="entry name" value="4-AMINO-5-HYDROXYMETHYL-2-METHYLPYRIMIDINE PHOSPHATE SYNTHASE THI11-RELATED"/>
    <property type="match status" value="1"/>
</dbReference>
<dbReference type="InterPro" id="IPR027939">
    <property type="entry name" value="NMT1/THI5"/>
</dbReference>
<dbReference type="Pfam" id="PF09084">
    <property type="entry name" value="NMT1"/>
    <property type="match status" value="1"/>
</dbReference>
<dbReference type="Gene3D" id="3.40.190.10">
    <property type="entry name" value="Periplasmic binding protein-like II"/>
    <property type="match status" value="2"/>
</dbReference>
<feature type="signal peptide" evidence="1">
    <location>
        <begin position="1"/>
        <end position="19"/>
    </location>
</feature>
<dbReference type="OrthoDB" id="5348911at2"/>
<dbReference type="EMBL" id="PKUQ01000042">
    <property type="protein sequence ID" value="PLW75983.1"/>
    <property type="molecule type" value="Genomic_DNA"/>
</dbReference>
<dbReference type="Proteomes" id="UP000234881">
    <property type="component" value="Unassembled WGS sequence"/>
</dbReference>
<evidence type="ECO:0000313" key="4">
    <source>
        <dbReference type="Proteomes" id="UP000234881"/>
    </source>
</evidence>
<evidence type="ECO:0000259" key="2">
    <source>
        <dbReference type="Pfam" id="PF09084"/>
    </source>
</evidence>
<organism evidence="3 4">
    <name type="scientific">Cohaesibacter celericrescens</name>
    <dbReference type="NCBI Taxonomy" id="2067669"/>
    <lineage>
        <taxon>Bacteria</taxon>
        <taxon>Pseudomonadati</taxon>
        <taxon>Pseudomonadota</taxon>
        <taxon>Alphaproteobacteria</taxon>
        <taxon>Hyphomicrobiales</taxon>
        <taxon>Cohaesibacteraceae</taxon>
    </lineage>
</organism>
<reference evidence="3 4" key="1">
    <citation type="submission" date="2018-01" db="EMBL/GenBank/DDBJ databases">
        <title>The draft genome sequence of Cohaesibacter sp. H1304.</title>
        <authorList>
            <person name="Wang N.-N."/>
            <person name="Du Z.-J."/>
        </authorList>
    </citation>
    <scope>NUCLEOTIDE SEQUENCE [LARGE SCALE GENOMIC DNA]</scope>
    <source>
        <strain evidence="3 4">H1304</strain>
    </source>
</reference>
<feature type="chain" id="PRO_5014820937" evidence="1">
    <location>
        <begin position="20"/>
        <end position="312"/>
    </location>
</feature>
<keyword evidence="3" id="KW-0067">ATP-binding</keyword>
<dbReference type="SUPFAM" id="SSF53850">
    <property type="entry name" value="Periplasmic binding protein-like II"/>
    <property type="match status" value="1"/>
</dbReference>
<evidence type="ECO:0000313" key="3">
    <source>
        <dbReference type="EMBL" id="PLW75983.1"/>
    </source>
</evidence>
<dbReference type="GO" id="GO:0009228">
    <property type="term" value="P:thiamine biosynthetic process"/>
    <property type="evidence" value="ECO:0007669"/>
    <property type="project" value="InterPro"/>
</dbReference>
<dbReference type="AlphaFoldDB" id="A0A2N5XNA4"/>